<organism evidence="1 2">
    <name type="scientific">Suillus discolor</name>
    <dbReference type="NCBI Taxonomy" id="1912936"/>
    <lineage>
        <taxon>Eukaryota</taxon>
        <taxon>Fungi</taxon>
        <taxon>Dikarya</taxon>
        <taxon>Basidiomycota</taxon>
        <taxon>Agaricomycotina</taxon>
        <taxon>Agaricomycetes</taxon>
        <taxon>Agaricomycetidae</taxon>
        <taxon>Boletales</taxon>
        <taxon>Suillineae</taxon>
        <taxon>Suillaceae</taxon>
        <taxon>Suillus</taxon>
    </lineage>
</organism>
<dbReference type="OrthoDB" id="2656094at2759"/>
<comment type="caution">
    <text evidence="1">The sequence shown here is derived from an EMBL/GenBank/DDBJ whole genome shotgun (WGS) entry which is preliminary data.</text>
</comment>
<dbReference type="RefSeq" id="XP_041286623.1">
    <property type="nucleotide sequence ID" value="XM_041442380.1"/>
</dbReference>
<evidence type="ECO:0000313" key="1">
    <source>
        <dbReference type="EMBL" id="KAG2091663.1"/>
    </source>
</evidence>
<dbReference type="EMBL" id="JABBWM010000095">
    <property type="protein sequence ID" value="KAG2091663.1"/>
    <property type="molecule type" value="Genomic_DNA"/>
</dbReference>
<sequence length="113" mass="11973">MSSHVDATTQTDAHSFTISQILIDAAVSTEDLGGEDRGVSELTTGLQVDDGWKALDGIPCVMSGLTALVTSVGGTLHGHAKNNFPWKTLPKELAQLGFFLEGYPDETIMPGEI</sequence>
<name>A0A9P7EVL5_9AGAM</name>
<evidence type="ECO:0000313" key="2">
    <source>
        <dbReference type="Proteomes" id="UP000823399"/>
    </source>
</evidence>
<gene>
    <name evidence="1" type="ORF">F5147DRAFT_779950</name>
</gene>
<dbReference type="AlphaFoldDB" id="A0A9P7EVL5"/>
<accession>A0A9P7EVL5</accession>
<protein>
    <submittedName>
        <fullName evidence="1">Uncharacterized protein</fullName>
    </submittedName>
</protein>
<proteinExistence type="predicted"/>
<reference evidence="1" key="1">
    <citation type="journal article" date="2020" name="New Phytol.">
        <title>Comparative genomics reveals dynamic genome evolution in host specialist ectomycorrhizal fungi.</title>
        <authorList>
            <person name="Lofgren L.A."/>
            <person name="Nguyen N.H."/>
            <person name="Vilgalys R."/>
            <person name="Ruytinx J."/>
            <person name="Liao H.L."/>
            <person name="Branco S."/>
            <person name="Kuo A."/>
            <person name="LaButti K."/>
            <person name="Lipzen A."/>
            <person name="Andreopoulos W."/>
            <person name="Pangilinan J."/>
            <person name="Riley R."/>
            <person name="Hundley H."/>
            <person name="Na H."/>
            <person name="Barry K."/>
            <person name="Grigoriev I.V."/>
            <person name="Stajich J.E."/>
            <person name="Kennedy P.G."/>
        </authorList>
    </citation>
    <scope>NUCLEOTIDE SEQUENCE</scope>
    <source>
        <strain evidence="1">FC423</strain>
    </source>
</reference>
<dbReference type="Proteomes" id="UP000823399">
    <property type="component" value="Unassembled WGS sequence"/>
</dbReference>
<keyword evidence="2" id="KW-1185">Reference proteome</keyword>
<dbReference type="GeneID" id="64704639"/>